<evidence type="ECO:0000313" key="22">
    <source>
        <dbReference type="EMBL" id="KAK7057725.1"/>
    </source>
</evidence>
<feature type="compositionally biased region" description="Polar residues" evidence="19">
    <location>
        <begin position="911"/>
        <end position="921"/>
    </location>
</feature>
<dbReference type="Gene3D" id="3.40.50.10810">
    <property type="entry name" value="Tandem AAA-ATPase domain"/>
    <property type="match status" value="1"/>
</dbReference>
<dbReference type="Gene3D" id="3.40.50.300">
    <property type="entry name" value="P-loop containing nucleotide triphosphate hydrolases"/>
    <property type="match status" value="1"/>
</dbReference>
<feature type="compositionally biased region" description="Low complexity" evidence="19">
    <location>
        <begin position="1"/>
        <end position="32"/>
    </location>
</feature>
<gene>
    <name evidence="22" type="ORF">R3P38DRAFT_3252802</name>
</gene>
<dbReference type="SUPFAM" id="SSF52540">
    <property type="entry name" value="P-loop containing nucleoside triphosphate hydrolases"/>
    <property type="match status" value="2"/>
</dbReference>
<evidence type="ECO:0000256" key="18">
    <source>
        <dbReference type="ARBA" id="ARBA00074297"/>
    </source>
</evidence>
<evidence type="ECO:0000256" key="5">
    <source>
        <dbReference type="ARBA" id="ARBA00022741"/>
    </source>
</evidence>
<dbReference type="InterPro" id="IPR000330">
    <property type="entry name" value="SNF2_N"/>
</dbReference>
<dbReference type="SMART" id="SM00487">
    <property type="entry name" value="DEXDc"/>
    <property type="match status" value="1"/>
</dbReference>
<feature type="region of interest" description="Disordered" evidence="19">
    <location>
        <begin position="678"/>
        <end position="897"/>
    </location>
</feature>
<feature type="domain" description="Helicase ATP-binding" evidence="20">
    <location>
        <begin position="1005"/>
        <end position="1170"/>
    </location>
</feature>
<evidence type="ECO:0000256" key="12">
    <source>
        <dbReference type="ARBA" id="ARBA00023159"/>
    </source>
</evidence>
<feature type="compositionally biased region" description="Acidic residues" evidence="19">
    <location>
        <begin position="829"/>
        <end position="839"/>
    </location>
</feature>
<protein>
    <recommendedName>
        <fullName evidence="16">Helicase SWR1</fullName>
        <ecNumber evidence="4">3.6.4.12</ecNumber>
    </recommendedName>
    <alternativeName>
        <fullName evidence="18">Helicase swr1</fullName>
    </alternativeName>
</protein>
<keyword evidence="12" id="KW-0010">Activator</keyword>
<feature type="region of interest" description="Disordered" evidence="19">
    <location>
        <begin position="1"/>
        <end position="51"/>
    </location>
</feature>
<feature type="compositionally biased region" description="Low complexity" evidence="19">
    <location>
        <begin position="680"/>
        <end position="699"/>
    </location>
</feature>
<dbReference type="PANTHER" id="PTHR45685">
    <property type="entry name" value="HELICASE SRCAP-RELATED"/>
    <property type="match status" value="1"/>
</dbReference>
<dbReference type="Pfam" id="PF00271">
    <property type="entry name" value="Helicase_C"/>
    <property type="match status" value="1"/>
</dbReference>
<dbReference type="InterPro" id="IPR027417">
    <property type="entry name" value="P-loop_NTPase"/>
</dbReference>
<proteinExistence type="inferred from homology"/>
<comment type="function">
    <text evidence="15">Catalytic component of the SWR1 complex which mediates the ATP-dependent exchange of histone H2A for the H2A variant HZT1 leading to transcriptional regulation of selected genes by chromatin remodeling.</text>
</comment>
<feature type="compositionally biased region" description="Polar residues" evidence="19">
    <location>
        <begin position="1736"/>
        <end position="1747"/>
    </location>
</feature>
<evidence type="ECO:0000313" key="23">
    <source>
        <dbReference type="Proteomes" id="UP001362999"/>
    </source>
</evidence>
<feature type="compositionally biased region" description="Basic and acidic residues" evidence="19">
    <location>
        <begin position="211"/>
        <end position="221"/>
    </location>
</feature>
<dbReference type="PROSITE" id="PS51194">
    <property type="entry name" value="HELICASE_CTER"/>
    <property type="match status" value="1"/>
</dbReference>
<keyword evidence="8" id="KW-0067">ATP-binding</keyword>
<feature type="compositionally biased region" description="Acidic residues" evidence="19">
    <location>
        <begin position="942"/>
        <end position="957"/>
    </location>
</feature>
<sequence length="1783" mass="197428">MAVNGSGPSTRSTRSSRSGAVSNEVVAESSSKNKGKGKAAKNATGPKVTPAKIEQERTALLSEKQTELVAVLDRHDNLIREQFHMENFGMMVDYDPEVAKQDESQVFQNYKSRHDLLESAAPIAISPRKTRSSHAGILNIAGSSSSAPAAGPSNSISASLRSSSKLPPKGPVKSKSVVAPSTRPKGGIIAESPVPRSKIIVPSTGAKGKKKAVEDSDREPKIVLPAITRGKGKEKEKKEVDSAERGRKIMVVSRTRSVKGKEKAVDEVETEPPDSISTALTRGRTSSTSAVDRKLRKRPGEAPDSVELVTKPEALSRPRKRRKIDADSGTVEDNSVAQAIQEVTSISAPVNGRVLRGRNRLMEPAEPPSQDPSNETQNSPVGGESSTAPAGRVMPRRTAAHRPQVPLPPLPHRRTVVAPPSPIKRIKLVVRRPPPRNLSHPKQRPPPPQFNSSLSAFLGSWNEIADQTFLADGQQADSSGDAEMLKVAEKEAAIRERVEQMKRAGQWFGSDSFRESRFNAAHLAGKSGSATPLDGTTSGGAAIGIVDATNSGDLWAAVVHSVIDYGRKTHAHSSSSSISKTSKTRGALVAAQVASKIQGYWDGEAAKLEKGRIIEERRLKALAKSVMKDVVGEWKKALFHIREQERLKLEAEELKRGQTHLDAILDQSGIILETQQGDLSRGVGVGRSRSSSVSASVMRWGEEGDEDDREDEDEDEEEGEEEGEGRDEHDNASARGDETGADDELPAGEQEEEEEEEADAGVDAVSQPDLDTKSEVDDEQAGEATSAHLLGGYLQTPKSTSSALSAPCTPVFRCREISTLPDTPADAGEREEEEEDDDMSAAAVEDMMREPFSSPIKPFDPFPSNAADVTEQILPSADEENTEPAHRPSSQHSPLDSVDDAVSVANMGTKSSPIAQQSGVDNDTPPVPASPVESHTATLAGEQDEEQEEDSDAEDERPPEPEIPPYLRPYAVAPVEWDLNKRVTPPLLLRGLLRPYQQSGLEWLASLHANNLNGILADEMGLGKTIQTIALLAHLACDRGIWGPHLIIVPTSVLLNWEMEFKKFLPGFRVLSYHGSTKRRKELRQGWNEKHRFNVCITSYTLASRDAIVLKRKPWYYMILDEAHMIKNFKSQRWNTLLLFRSFRRLLLTGTPLQNNLTELWALLQFLMSGSDFVNLKEFGDWFSNPLEKAIEAGNAMDEDTMQRVTKLHTVLRPYLLRRLKRDVEKELPSKYEHLVLCPLSKRQRFLYDEFMSRAHTRDALQSGIYQKIANILMQLRKVCNHPDLFEVRPIVTSFSMERSAVADFEIKELLLRRRLLDDSEQTLDLDLLGLRFIDRQDTSSTVAQETRRLDGTTRLPYISDFIGASPPKDTRTISGWRAYNEYQQRAAIISRWAHIGYVNRLRCNSSPIYSSETLRLVQLHQRIAPLSAVDTRFEHLNTVYRVNAAVKSFSTRADEMASIVDRFAFVTPPVVALDLPRIALAGYEQPLLAAAPSNFDAILHRASVKLQIAFPDPSLLQYDCGKLQQLTRLLREKKAGGHRVLIFTQMTKILDILEIYLNFHGYLYLRLDGATRIEDRQYITERFNADARVFCFIASSRSGGVGINLTGADTVIFYDSDFNPQMDRQCEDRAHRIGQIRDVHIYRFVSSHTVEEAMLRKANQKRSLDDLVIQKGEFDWRSLFADDGSGTFALEKALEEFDDTEDAHAAVVAAREEVALQGQDTADFVDGEGEGAVTPNPNLNAPPTQSAEPEAEEPEEEEGGSVADYMIAFVQRDAEFFRDWKL</sequence>
<dbReference type="GO" id="GO:0003677">
    <property type="term" value="F:DNA binding"/>
    <property type="evidence" value="ECO:0007669"/>
    <property type="project" value="UniProtKB-KW"/>
</dbReference>
<evidence type="ECO:0000256" key="1">
    <source>
        <dbReference type="ARBA" id="ARBA00004123"/>
    </source>
</evidence>
<keyword evidence="6" id="KW-0378">Hydrolase</keyword>
<reference evidence="22 23" key="1">
    <citation type="journal article" date="2024" name="J Genomics">
        <title>Draft genome sequencing and assembly of Favolaschia claudopus CIRM-BRFM 2984 isolated from oak limbs.</title>
        <authorList>
            <person name="Navarro D."/>
            <person name="Drula E."/>
            <person name="Chaduli D."/>
            <person name="Cazenave R."/>
            <person name="Ahrendt S."/>
            <person name="Wang J."/>
            <person name="Lipzen A."/>
            <person name="Daum C."/>
            <person name="Barry K."/>
            <person name="Grigoriev I.V."/>
            <person name="Favel A."/>
            <person name="Rosso M.N."/>
            <person name="Martin F."/>
        </authorList>
    </citation>
    <scope>NUCLEOTIDE SEQUENCE [LARGE SCALE GENOMIC DNA]</scope>
    <source>
        <strain evidence="22 23">CIRM-BRFM 2984</strain>
    </source>
</reference>
<feature type="compositionally biased region" description="Polar residues" evidence="19">
    <location>
        <begin position="331"/>
        <end position="348"/>
    </location>
</feature>
<keyword evidence="10" id="KW-0805">Transcription regulation</keyword>
<evidence type="ECO:0000256" key="4">
    <source>
        <dbReference type="ARBA" id="ARBA00012551"/>
    </source>
</evidence>
<evidence type="ECO:0000256" key="9">
    <source>
        <dbReference type="ARBA" id="ARBA00022853"/>
    </source>
</evidence>
<evidence type="ECO:0000256" key="6">
    <source>
        <dbReference type="ARBA" id="ARBA00022801"/>
    </source>
</evidence>
<evidence type="ECO:0000256" key="17">
    <source>
        <dbReference type="ARBA" id="ARBA00047995"/>
    </source>
</evidence>
<feature type="compositionally biased region" description="Acidic residues" evidence="19">
    <location>
        <begin position="739"/>
        <end position="760"/>
    </location>
</feature>
<evidence type="ECO:0000256" key="19">
    <source>
        <dbReference type="SAM" id="MobiDB-lite"/>
    </source>
</evidence>
<keyword evidence="23" id="KW-1185">Reference proteome</keyword>
<feature type="region of interest" description="Disordered" evidence="19">
    <location>
        <begin position="142"/>
        <end position="417"/>
    </location>
</feature>
<dbReference type="CDD" id="cd18793">
    <property type="entry name" value="SF2_C_SNF"/>
    <property type="match status" value="1"/>
</dbReference>
<dbReference type="GO" id="GO:0000812">
    <property type="term" value="C:Swr1 complex"/>
    <property type="evidence" value="ECO:0007669"/>
    <property type="project" value="TreeGrafter"/>
</dbReference>
<feature type="compositionally biased region" description="Acidic residues" evidence="19">
    <location>
        <begin position="703"/>
        <end position="725"/>
    </location>
</feature>
<evidence type="ECO:0000256" key="3">
    <source>
        <dbReference type="ARBA" id="ARBA00011826"/>
    </source>
</evidence>
<keyword evidence="14" id="KW-0539">Nucleus</keyword>
<feature type="compositionally biased region" description="Low complexity" evidence="19">
    <location>
        <begin position="142"/>
        <end position="164"/>
    </location>
</feature>
<feature type="compositionally biased region" description="Acidic residues" evidence="19">
    <location>
        <begin position="1750"/>
        <end position="1760"/>
    </location>
</feature>
<comment type="catalytic activity">
    <reaction evidence="17">
        <text>ATP + H2O = ADP + phosphate + H(+)</text>
        <dbReference type="Rhea" id="RHEA:13065"/>
        <dbReference type="ChEBI" id="CHEBI:15377"/>
        <dbReference type="ChEBI" id="CHEBI:15378"/>
        <dbReference type="ChEBI" id="CHEBI:30616"/>
        <dbReference type="ChEBI" id="CHEBI:43474"/>
        <dbReference type="ChEBI" id="CHEBI:456216"/>
        <dbReference type="EC" id="3.6.4.12"/>
    </reaction>
</comment>
<keyword evidence="9" id="KW-0156">Chromatin regulator</keyword>
<evidence type="ECO:0000256" key="16">
    <source>
        <dbReference type="ARBA" id="ARBA00040599"/>
    </source>
</evidence>
<evidence type="ECO:0000256" key="8">
    <source>
        <dbReference type="ARBA" id="ARBA00022840"/>
    </source>
</evidence>
<dbReference type="InterPro" id="IPR014001">
    <property type="entry name" value="Helicase_ATP-bd"/>
</dbReference>
<name>A0AAW0E0P0_9AGAR</name>
<evidence type="ECO:0000256" key="2">
    <source>
        <dbReference type="ARBA" id="ARBA00009220"/>
    </source>
</evidence>
<evidence type="ECO:0000256" key="13">
    <source>
        <dbReference type="ARBA" id="ARBA00023163"/>
    </source>
</evidence>
<feature type="region of interest" description="Disordered" evidence="19">
    <location>
        <begin position="1725"/>
        <end position="1764"/>
    </location>
</feature>
<evidence type="ECO:0000256" key="15">
    <source>
        <dbReference type="ARBA" id="ARBA00037570"/>
    </source>
</evidence>
<evidence type="ECO:0000256" key="11">
    <source>
        <dbReference type="ARBA" id="ARBA00023125"/>
    </source>
</evidence>
<comment type="subunit">
    <text evidence="3">Component of the SWR1 chromatin-remodeling complex.</text>
</comment>
<dbReference type="InterPro" id="IPR050520">
    <property type="entry name" value="INO80/SWR1_helicase"/>
</dbReference>
<evidence type="ECO:0000259" key="21">
    <source>
        <dbReference type="PROSITE" id="PS51194"/>
    </source>
</evidence>
<dbReference type="GO" id="GO:0006338">
    <property type="term" value="P:chromatin remodeling"/>
    <property type="evidence" value="ECO:0007669"/>
    <property type="project" value="TreeGrafter"/>
</dbReference>
<dbReference type="EMBL" id="JAWWNJ010000004">
    <property type="protein sequence ID" value="KAK7057725.1"/>
    <property type="molecule type" value="Genomic_DNA"/>
</dbReference>
<accession>A0AAW0E0P0</accession>
<dbReference type="Proteomes" id="UP001362999">
    <property type="component" value="Unassembled WGS sequence"/>
</dbReference>
<keyword evidence="7 22" id="KW-0347">Helicase</keyword>
<comment type="similarity">
    <text evidence="2">Belongs to the SNF2/RAD54 helicase family. SWR1 subfamily.</text>
</comment>
<dbReference type="InterPro" id="IPR001650">
    <property type="entry name" value="Helicase_C-like"/>
</dbReference>
<evidence type="ECO:0000256" key="10">
    <source>
        <dbReference type="ARBA" id="ARBA00023015"/>
    </source>
</evidence>
<keyword evidence="5" id="KW-0547">Nucleotide-binding</keyword>
<feature type="region of interest" description="Disordered" evidence="19">
    <location>
        <begin position="430"/>
        <end position="449"/>
    </location>
</feature>
<feature type="compositionally biased region" description="Basic and acidic residues" evidence="19">
    <location>
        <begin position="726"/>
        <end position="738"/>
    </location>
</feature>
<dbReference type="GO" id="GO:0005524">
    <property type="term" value="F:ATP binding"/>
    <property type="evidence" value="ECO:0007669"/>
    <property type="project" value="UniProtKB-KW"/>
</dbReference>
<organism evidence="22 23">
    <name type="scientific">Favolaschia claudopus</name>
    <dbReference type="NCBI Taxonomy" id="2862362"/>
    <lineage>
        <taxon>Eukaryota</taxon>
        <taxon>Fungi</taxon>
        <taxon>Dikarya</taxon>
        <taxon>Basidiomycota</taxon>
        <taxon>Agaricomycotina</taxon>
        <taxon>Agaricomycetes</taxon>
        <taxon>Agaricomycetidae</taxon>
        <taxon>Agaricales</taxon>
        <taxon>Marasmiineae</taxon>
        <taxon>Mycenaceae</taxon>
        <taxon>Favolaschia</taxon>
    </lineage>
</organism>
<feature type="compositionally biased region" description="Polar residues" evidence="19">
    <location>
        <begin position="371"/>
        <end position="388"/>
    </location>
</feature>
<dbReference type="GO" id="GO:0042393">
    <property type="term" value="F:histone binding"/>
    <property type="evidence" value="ECO:0007669"/>
    <property type="project" value="TreeGrafter"/>
</dbReference>
<dbReference type="GO" id="GO:0003678">
    <property type="term" value="F:DNA helicase activity"/>
    <property type="evidence" value="ECO:0007669"/>
    <property type="project" value="UniProtKB-EC"/>
</dbReference>
<feature type="compositionally biased region" description="Polar residues" evidence="19">
    <location>
        <begin position="275"/>
        <end position="290"/>
    </location>
</feature>
<dbReference type="PANTHER" id="PTHR45685:SF1">
    <property type="entry name" value="HELICASE SRCAP"/>
    <property type="match status" value="1"/>
</dbReference>
<dbReference type="FunFam" id="3.40.50.10810:FF:000051">
    <property type="entry name" value="Helicase SWR1"/>
    <property type="match status" value="1"/>
</dbReference>
<feature type="compositionally biased region" description="Basic residues" evidence="19">
    <location>
        <begin position="430"/>
        <end position="443"/>
    </location>
</feature>
<dbReference type="InterPro" id="IPR049730">
    <property type="entry name" value="SNF2/RAD54-like_C"/>
</dbReference>
<comment type="subcellular location">
    <subcellularLocation>
        <location evidence="1">Nucleus</location>
    </subcellularLocation>
</comment>
<dbReference type="InterPro" id="IPR038718">
    <property type="entry name" value="SNF2-like_sf"/>
</dbReference>
<dbReference type="PROSITE" id="PS51192">
    <property type="entry name" value="HELICASE_ATP_BIND_1"/>
    <property type="match status" value="1"/>
</dbReference>
<feature type="region of interest" description="Disordered" evidence="19">
    <location>
        <begin position="911"/>
        <end position="967"/>
    </location>
</feature>
<keyword evidence="11" id="KW-0238">DNA-binding</keyword>
<dbReference type="SMART" id="SM00490">
    <property type="entry name" value="HELICc"/>
    <property type="match status" value="1"/>
</dbReference>
<feature type="compositionally biased region" description="Basic and acidic residues" evidence="19">
    <location>
        <begin position="231"/>
        <end position="247"/>
    </location>
</feature>
<dbReference type="GO" id="GO:0016887">
    <property type="term" value="F:ATP hydrolysis activity"/>
    <property type="evidence" value="ECO:0007669"/>
    <property type="project" value="TreeGrafter"/>
</dbReference>
<evidence type="ECO:0000259" key="20">
    <source>
        <dbReference type="PROSITE" id="PS51192"/>
    </source>
</evidence>
<feature type="domain" description="Helicase C-terminal" evidence="21">
    <location>
        <begin position="1523"/>
        <end position="1676"/>
    </location>
</feature>
<keyword evidence="13" id="KW-0804">Transcription</keyword>
<dbReference type="EC" id="3.6.4.12" evidence="4"/>
<comment type="caution">
    <text evidence="22">The sequence shown here is derived from an EMBL/GenBank/DDBJ whole genome shotgun (WGS) entry which is preliminary data.</text>
</comment>
<dbReference type="Pfam" id="PF00176">
    <property type="entry name" value="SNF2-rel_dom"/>
    <property type="match status" value="1"/>
</dbReference>
<evidence type="ECO:0000256" key="7">
    <source>
        <dbReference type="ARBA" id="ARBA00022806"/>
    </source>
</evidence>
<evidence type="ECO:0000256" key="14">
    <source>
        <dbReference type="ARBA" id="ARBA00023242"/>
    </source>
</evidence>